<dbReference type="Proteomes" id="UP000184300">
    <property type="component" value="Unassembled WGS sequence"/>
</dbReference>
<dbReference type="VEuPathDB" id="FungiDB:ASPGLDRAFT_1030742"/>
<evidence type="ECO:0000313" key="3">
    <source>
        <dbReference type="Proteomes" id="UP000184300"/>
    </source>
</evidence>
<dbReference type="RefSeq" id="XP_022404813.1">
    <property type="nucleotide sequence ID" value="XM_022539438.1"/>
</dbReference>
<feature type="signal peptide" evidence="1">
    <location>
        <begin position="1"/>
        <end position="22"/>
    </location>
</feature>
<dbReference type="EMBL" id="KV878890">
    <property type="protein sequence ID" value="OJJ88130.1"/>
    <property type="molecule type" value="Genomic_DNA"/>
</dbReference>
<evidence type="ECO:0000256" key="1">
    <source>
        <dbReference type="SAM" id="SignalP"/>
    </source>
</evidence>
<proteinExistence type="predicted"/>
<dbReference type="AlphaFoldDB" id="A0A1L9VW45"/>
<name>A0A1L9VW45_ASPGL</name>
<keyword evidence="1" id="KW-0732">Signal</keyword>
<dbReference type="GeneID" id="34455699"/>
<protein>
    <recommendedName>
        <fullName evidence="4">Secreted protein</fullName>
    </recommendedName>
</protein>
<feature type="chain" id="PRO_5012115095" description="Secreted protein" evidence="1">
    <location>
        <begin position="23"/>
        <end position="91"/>
    </location>
</feature>
<sequence length="91" mass="10399">MYRVIQVYLCFLVGSLLHHMISRSPCQYHNRASTVTHNPANNNALNTHLSHTHIHTYTHAHSARYAPQHSQELTHNRQARSLCVMFAVAAL</sequence>
<evidence type="ECO:0000313" key="2">
    <source>
        <dbReference type="EMBL" id="OJJ88130.1"/>
    </source>
</evidence>
<organism evidence="2 3">
    <name type="scientific">Aspergillus glaucus CBS 516.65</name>
    <dbReference type="NCBI Taxonomy" id="1160497"/>
    <lineage>
        <taxon>Eukaryota</taxon>
        <taxon>Fungi</taxon>
        <taxon>Dikarya</taxon>
        <taxon>Ascomycota</taxon>
        <taxon>Pezizomycotina</taxon>
        <taxon>Eurotiomycetes</taxon>
        <taxon>Eurotiomycetidae</taxon>
        <taxon>Eurotiales</taxon>
        <taxon>Aspergillaceae</taxon>
        <taxon>Aspergillus</taxon>
        <taxon>Aspergillus subgen. Aspergillus</taxon>
    </lineage>
</organism>
<evidence type="ECO:0008006" key="4">
    <source>
        <dbReference type="Google" id="ProtNLM"/>
    </source>
</evidence>
<reference evidence="3" key="1">
    <citation type="journal article" date="2017" name="Genome Biol.">
        <title>Comparative genomics reveals high biological diversity and specific adaptations in the industrially and medically important fungal genus Aspergillus.</title>
        <authorList>
            <person name="de Vries R.P."/>
            <person name="Riley R."/>
            <person name="Wiebenga A."/>
            <person name="Aguilar-Osorio G."/>
            <person name="Amillis S."/>
            <person name="Uchima C.A."/>
            <person name="Anderluh G."/>
            <person name="Asadollahi M."/>
            <person name="Askin M."/>
            <person name="Barry K."/>
            <person name="Battaglia E."/>
            <person name="Bayram O."/>
            <person name="Benocci T."/>
            <person name="Braus-Stromeyer S.A."/>
            <person name="Caldana C."/>
            <person name="Canovas D."/>
            <person name="Cerqueira G.C."/>
            <person name="Chen F."/>
            <person name="Chen W."/>
            <person name="Choi C."/>
            <person name="Clum A."/>
            <person name="Dos Santos R.A."/>
            <person name="Damasio A.R."/>
            <person name="Diallinas G."/>
            <person name="Emri T."/>
            <person name="Fekete E."/>
            <person name="Flipphi M."/>
            <person name="Freyberg S."/>
            <person name="Gallo A."/>
            <person name="Gournas C."/>
            <person name="Habgood R."/>
            <person name="Hainaut M."/>
            <person name="Harispe M.L."/>
            <person name="Henrissat B."/>
            <person name="Hilden K.S."/>
            <person name="Hope R."/>
            <person name="Hossain A."/>
            <person name="Karabika E."/>
            <person name="Karaffa L."/>
            <person name="Karanyi Z."/>
            <person name="Krasevec N."/>
            <person name="Kuo A."/>
            <person name="Kusch H."/>
            <person name="LaButti K."/>
            <person name="Lagendijk E.L."/>
            <person name="Lapidus A."/>
            <person name="Levasseur A."/>
            <person name="Lindquist E."/>
            <person name="Lipzen A."/>
            <person name="Logrieco A.F."/>
            <person name="MacCabe A."/>
            <person name="Maekelae M.R."/>
            <person name="Malavazi I."/>
            <person name="Melin P."/>
            <person name="Meyer V."/>
            <person name="Mielnichuk N."/>
            <person name="Miskei M."/>
            <person name="Molnar A.P."/>
            <person name="Mule G."/>
            <person name="Ngan C.Y."/>
            <person name="Orejas M."/>
            <person name="Orosz E."/>
            <person name="Ouedraogo J.P."/>
            <person name="Overkamp K.M."/>
            <person name="Park H.-S."/>
            <person name="Perrone G."/>
            <person name="Piumi F."/>
            <person name="Punt P.J."/>
            <person name="Ram A.F."/>
            <person name="Ramon A."/>
            <person name="Rauscher S."/>
            <person name="Record E."/>
            <person name="Riano-Pachon D.M."/>
            <person name="Robert V."/>
            <person name="Roehrig J."/>
            <person name="Ruller R."/>
            <person name="Salamov A."/>
            <person name="Salih N.S."/>
            <person name="Samson R.A."/>
            <person name="Sandor E."/>
            <person name="Sanguinetti M."/>
            <person name="Schuetze T."/>
            <person name="Sepcic K."/>
            <person name="Shelest E."/>
            <person name="Sherlock G."/>
            <person name="Sophianopoulou V."/>
            <person name="Squina F.M."/>
            <person name="Sun H."/>
            <person name="Susca A."/>
            <person name="Todd R.B."/>
            <person name="Tsang A."/>
            <person name="Unkles S.E."/>
            <person name="van de Wiele N."/>
            <person name="van Rossen-Uffink D."/>
            <person name="Oliveira J.V."/>
            <person name="Vesth T.C."/>
            <person name="Visser J."/>
            <person name="Yu J.-H."/>
            <person name="Zhou M."/>
            <person name="Andersen M.R."/>
            <person name="Archer D.B."/>
            <person name="Baker S.E."/>
            <person name="Benoit I."/>
            <person name="Brakhage A.A."/>
            <person name="Braus G.H."/>
            <person name="Fischer R."/>
            <person name="Frisvad J.C."/>
            <person name="Goldman G.H."/>
            <person name="Houbraken J."/>
            <person name="Oakley B."/>
            <person name="Pocsi I."/>
            <person name="Scazzocchio C."/>
            <person name="Seiboth B."/>
            <person name="vanKuyk P.A."/>
            <person name="Wortman J."/>
            <person name="Dyer P.S."/>
            <person name="Grigoriev I.V."/>
        </authorList>
    </citation>
    <scope>NUCLEOTIDE SEQUENCE [LARGE SCALE GENOMIC DNA]</scope>
    <source>
        <strain evidence="3">CBS 516.65</strain>
    </source>
</reference>
<accession>A0A1L9VW45</accession>
<gene>
    <name evidence="2" type="ORF">ASPGLDRAFT_1030742</name>
</gene>
<keyword evidence="3" id="KW-1185">Reference proteome</keyword>